<reference evidence="2" key="2">
    <citation type="submission" date="2024-10" db="UniProtKB">
        <authorList>
            <consortium name="EnsemblProtists"/>
        </authorList>
    </citation>
    <scope>IDENTIFICATION</scope>
</reference>
<dbReference type="Proteomes" id="UP000013827">
    <property type="component" value="Unassembled WGS sequence"/>
</dbReference>
<dbReference type="KEGG" id="ehx:EMIHUDRAFT_425303"/>
<dbReference type="RefSeq" id="XP_005763441.1">
    <property type="nucleotide sequence ID" value="XM_005763384.1"/>
</dbReference>
<dbReference type="HOGENOM" id="CLU_1059342_0_0_1"/>
<evidence type="ECO:0000256" key="1">
    <source>
        <dbReference type="SAM" id="MobiDB-lite"/>
    </source>
</evidence>
<keyword evidence="3" id="KW-1185">Reference proteome</keyword>
<feature type="compositionally biased region" description="Pro residues" evidence="1">
    <location>
        <begin position="250"/>
        <end position="261"/>
    </location>
</feature>
<protein>
    <submittedName>
        <fullName evidence="2">Uncharacterized protein</fullName>
    </submittedName>
</protein>
<accession>A0A0D3IIC7</accession>
<proteinExistence type="predicted"/>
<evidence type="ECO:0000313" key="2">
    <source>
        <dbReference type="EnsemblProtists" id="EOD11012"/>
    </source>
</evidence>
<sequence length="261" mass="27132">MRASAAPQKAAHEALVKAHAADEKRRVAETAALAASDPSKLVGSEVSVRRKVQRGSSTSTTWQDGRIIAFAADQGCHTVQYSKDAAAEELNLVQLPCGAAGGGAAGGGSGALAWRPKGAAPPKGRFQWDAASEEALLALGCAQLSLQEKEGEWSKLPSQLLRKPILHGTWRRPATPEDSKDDKDDGKEGKEDGTGVEAPAFKAMIEKVRKMLPHGWVTNKIVATTFERVRAAPSPSPAAAAPAAAAGDAPGPPSPMSPVPL</sequence>
<feature type="region of interest" description="Disordered" evidence="1">
    <location>
        <begin position="1"/>
        <end position="22"/>
    </location>
</feature>
<reference evidence="3" key="1">
    <citation type="journal article" date="2013" name="Nature">
        <title>Pan genome of the phytoplankton Emiliania underpins its global distribution.</title>
        <authorList>
            <person name="Read B.A."/>
            <person name="Kegel J."/>
            <person name="Klute M.J."/>
            <person name="Kuo A."/>
            <person name="Lefebvre S.C."/>
            <person name="Maumus F."/>
            <person name="Mayer C."/>
            <person name="Miller J."/>
            <person name="Monier A."/>
            <person name="Salamov A."/>
            <person name="Young J."/>
            <person name="Aguilar M."/>
            <person name="Claverie J.M."/>
            <person name="Frickenhaus S."/>
            <person name="Gonzalez K."/>
            <person name="Herman E.K."/>
            <person name="Lin Y.C."/>
            <person name="Napier J."/>
            <person name="Ogata H."/>
            <person name="Sarno A.F."/>
            <person name="Shmutz J."/>
            <person name="Schroeder D."/>
            <person name="de Vargas C."/>
            <person name="Verret F."/>
            <person name="von Dassow P."/>
            <person name="Valentin K."/>
            <person name="Van de Peer Y."/>
            <person name="Wheeler G."/>
            <person name="Dacks J.B."/>
            <person name="Delwiche C.F."/>
            <person name="Dyhrman S.T."/>
            <person name="Glockner G."/>
            <person name="John U."/>
            <person name="Richards T."/>
            <person name="Worden A.Z."/>
            <person name="Zhang X."/>
            <person name="Grigoriev I.V."/>
            <person name="Allen A.E."/>
            <person name="Bidle K."/>
            <person name="Borodovsky M."/>
            <person name="Bowler C."/>
            <person name="Brownlee C."/>
            <person name="Cock J.M."/>
            <person name="Elias M."/>
            <person name="Gladyshev V.N."/>
            <person name="Groth M."/>
            <person name="Guda C."/>
            <person name="Hadaegh A."/>
            <person name="Iglesias-Rodriguez M.D."/>
            <person name="Jenkins J."/>
            <person name="Jones B.M."/>
            <person name="Lawson T."/>
            <person name="Leese F."/>
            <person name="Lindquist E."/>
            <person name="Lobanov A."/>
            <person name="Lomsadze A."/>
            <person name="Malik S.B."/>
            <person name="Marsh M.E."/>
            <person name="Mackinder L."/>
            <person name="Mock T."/>
            <person name="Mueller-Roeber B."/>
            <person name="Pagarete A."/>
            <person name="Parker M."/>
            <person name="Probert I."/>
            <person name="Quesneville H."/>
            <person name="Raines C."/>
            <person name="Rensing S.A."/>
            <person name="Riano-Pachon D.M."/>
            <person name="Richier S."/>
            <person name="Rokitta S."/>
            <person name="Shiraiwa Y."/>
            <person name="Soanes D.M."/>
            <person name="van der Giezen M."/>
            <person name="Wahlund T.M."/>
            <person name="Williams B."/>
            <person name="Wilson W."/>
            <person name="Wolfe G."/>
            <person name="Wurch L.L."/>
        </authorList>
    </citation>
    <scope>NUCLEOTIDE SEQUENCE</scope>
</reference>
<dbReference type="GeneID" id="17257164"/>
<feature type="compositionally biased region" description="Basic and acidic residues" evidence="1">
    <location>
        <begin position="174"/>
        <end position="193"/>
    </location>
</feature>
<feature type="region of interest" description="Disordered" evidence="1">
    <location>
        <begin position="230"/>
        <end position="261"/>
    </location>
</feature>
<feature type="compositionally biased region" description="Basic and acidic residues" evidence="1">
    <location>
        <begin position="10"/>
        <end position="22"/>
    </location>
</feature>
<dbReference type="PaxDb" id="2903-EOD11012"/>
<feature type="compositionally biased region" description="Low complexity" evidence="1">
    <location>
        <begin position="231"/>
        <end position="249"/>
    </location>
</feature>
<dbReference type="EnsemblProtists" id="EOD11012">
    <property type="protein sequence ID" value="EOD11012"/>
    <property type="gene ID" value="EMIHUDRAFT_425303"/>
</dbReference>
<organism evidence="2 3">
    <name type="scientific">Emiliania huxleyi (strain CCMP1516)</name>
    <dbReference type="NCBI Taxonomy" id="280463"/>
    <lineage>
        <taxon>Eukaryota</taxon>
        <taxon>Haptista</taxon>
        <taxon>Haptophyta</taxon>
        <taxon>Prymnesiophyceae</taxon>
        <taxon>Isochrysidales</taxon>
        <taxon>Noelaerhabdaceae</taxon>
        <taxon>Emiliania</taxon>
    </lineage>
</organism>
<evidence type="ECO:0000313" key="3">
    <source>
        <dbReference type="Proteomes" id="UP000013827"/>
    </source>
</evidence>
<feature type="region of interest" description="Disordered" evidence="1">
    <location>
        <begin position="167"/>
        <end position="198"/>
    </location>
</feature>
<dbReference type="AlphaFoldDB" id="A0A0D3IIC7"/>
<name>A0A0D3IIC7_EMIH1</name>